<keyword evidence="3" id="KW-1133">Transmembrane helix</keyword>
<dbReference type="Pfam" id="PF00657">
    <property type="entry name" value="Lipase_GDSL"/>
    <property type="match status" value="1"/>
</dbReference>
<sequence length="191" mass="21486">MDRARVITIGWLRGPWGLKKSVEAVAVGVVLVSVFLGLRPQRFNQVVVTFQQSITLVTQILIRVLYQLYFIGFRLPLAIHFFGKPSGRFSDGRLIIDFIAQKLGLPFLSAYLDSFGANFRYGANFATGGSTIQPLDGRMFEGRFSPISLNIQFLQFAQLKARVNEAFSRDKSSYVSNAIRDQRTSQRPCTP</sequence>
<comment type="caution">
    <text evidence="4">The sequence shown here is derived from an EMBL/GenBank/DDBJ whole genome shotgun (WGS) entry which is preliminary data.</text>
</comment>
<evidence type="ECO:0000313" key="5">
    <source>
        <dbReference type="Proteomes" id="UP001457282"/>
    </source>
</evidence>
<dbReference type="Proteomes" id="UP001457282">
    <property type="component" value="Unassembled WGS sequence"/>
</dbReference>
<gene>
    <name evidence="4" type="ORF">M0R45_021757</name>
</gene>
<proteinExistence type="inferred from homology"/>
<accession>A0AAW1XFT6</accession>
<evidence type="ECO:0000256" key="2">
    <source>
        <dbReference type="ARBA" id="ARBA00023180"/>
    </source>
</evidence>
<dbReference type="AlphaFoldDB" id="A0AAW1XFT6"/>
<keyword evidence="2" id="KW-0325">Glycoprotein</keyword>
<dbReference type="Gene3D" id="3.40.50.1110">
    <property type="entry name" value="SGNH hydrolase"/>
    <property type="match status" value="1"/>
</dbReference>
<reference evidence="4 5" key="1">
    <citation type="journal article" date="2023" name="G3 (Bethesda)">
        <title>A chromosome-length genome assembly and annotation of blackberry (Rubus argutus, cv. 'Hillquist').</title>
        <authorList>
            <person name="Bruna T."/>
            <person name="Aryal R."/>
            <person name="Dudchenko O."/>
            <person name="Sargent D.J."/>
            <person name="Mead D."/>
            <person name="Buti M."/>
            <person name="Cavallini A."/>
            <person name="Hytonen T."/>
            <person name="Andres J."/>
            <person name="Pham M."/>
            <person name="Weisz D."/>
            <person name="Mascagni F."/>
            <person name="Usai G."/>
            <person name="Natali L."/>
            <person name="Bassil N."/>
            <person name="Fernandez G.E."/>
            <person name="Lomsadze A."/>
            <person name="Armour M."/>
            <person name="Olukolu B."/>
            <person name="Poorten T."/>
            <person name="Britton C."/>
            <person name="Davik J."/>
            <person name="Ashrafi H."/>
            <person name="Aiden E.L."/>
            <person name="Borodovsky M."/>
            <person name="Worthington M."/>
        </authorList>
    </citation>
    <scope>NUCLEOTIDE SEQUENCE [LARGE SCALE GENOMIC DNA]</scope>
    <source>
        <strain evidence="4">PI 553951</strain>
    </source>
</reference>
<comment type="similarity">
    <text evidence="1">Belongs to the 'GDSL' lipolytic enzyme family.</text>
</comment>
<dbReference type="EMBL" id="JBEDUW010000004">
    <property type="protein sequence ID" value="KAK9934620.1"/>
    <property type="molecule type" value="Genomic_DNA"/>
</dbReference>
<dbReference type="InterPro" id="IPR001087">
    <property type="entry name" value="GDSL"/>
</dbReference>
<keyword evidence="3" id="KW-0812">Transmembrane</keyword>
<dbReference type="PANTHER" id="PTHR22835">
    <property type="entry name" value="ZINC FINGER FYVE DOMAIN CONTAINING PROTEIN"/>
    <property type="match status" value="1"/>
</dbReference>
<name>A0AAW1XFT6_RUBAR</name>
<keyword evidence="3" id="KW-0472">Membrane</keyword>
<feature type="transmembrane region" description="Helical" evidence="3">
    <location>
        <begin position="21"/>
        <end position="40"/>
    </location>
</feature>
<protein>
    <submittedName>
        <fullName evidence="4">Uncharacterized protein</fullName>
    </submittedName>
</protein>
<keyword evidence="5" id="KW-1185">Reference proteome</keyword>
<organism evidence="4 5">
    <name type="scientific">Rubus argutus</name>
    <name type="common">Southern blackberry</name>
    <dbReference type="NCBI Taxonomy" id="59490"/>
    <lineage>
        <taxon>Eukaryota</taxon>
        <taxon>Viridiplantae</taxon>
        <taxon>Streptophyta</taxon>
        <taxon>Embryophyta</taxon>
        <taxon>Tracheophyta</taxon>
        <taxon>Spermatophyta</taxon>
        <taxon>Magnoliopsida</taxon>
        <taxon>eudicotyledons</taxon>
        <taxon>Gunneridae</taxon>
        <taxon>Pentapetalae</taxon>
        <taxon>rosids</taxon>
        <taxon>fabids</taxon>
        <taxon>Rosales</taxon>
        <taxon>Rosaceae</taxon>
        <taxon>Rosoideae</taxon>
        <taxon>Rosoideae incertae sedis</taxon>
        <taxon>Rubus</taxon>
    </lineage>
</organism>
<dbReference type="GO" id="GO:0016788">
    <property type="term" value="F:hydrolase activity, acting on ester bonds"/>
    <property type="evidence" value="ECO:0007669"/>
    <property type="project" value="InterPro"/>
</dbReference>
<dbReference type="InterPro" id="IPR036514">
    <property type="entry name" value="SGNH_hydro_sf"/>
</dbReference>
<evidence type="ECO:0000256" key="1">
    <source>
        <dbReference type="ARBA" id="ARBA00008668"/>
    </source>
</evidence>
<evidence type="ECO:0000256" key="3">
    <source>
        <dbReference type="SAM" id="Phobius"/>
    </source>
</evidence>
<evidence type="ECO:0000313" key="4">
    <source>
        <dbReference type="EMBL" id="KAK9934620.1"/>
    </source>
</evidence>
<dbReference type="PANTHER" id="PTHR22835:SF510">
    <property type="entry name" value="GDSL ESTERASE_LIPASE"/>
    <property type="match status" value="1"/>
</dbReference>